<feature type="compositionally biased region" description="Basic residues" evidence="1">
    <location>
        <begin position="67"/>
        <end position="78"/>
    </location>
</feature>
<dbReference type="Proteomes" id="UP000023152">
    <property type="component" value="Unassembled WGS sequence"/>
</dbReference>
<name>X6P5K3_RETFI</name>
<gene>
    <name evidence="2" type="ORF">RFI_04250</name>
</gene>
<evidence type="ECO:0000313" key="3">
    <source>
        <dbReference type="Proteomes" id="UP000023152"/>
    </source>
</evidence>
<feature type="region of interest" description="Disordered" evidence="1">
    <location>
        <begin position="58"/>
        <end position="85"/>
    </location>
</feature>
<reference evidence="2 3" key="1">
    <citation type="journal article" date="2013" name="Curr. Biol.">
        <title>The Genome of the Foraminiferan Reticulomyxa filosa.</title>
        <authorList>
            <person name="Glockner G."/>
            <person name="Hulsmann N."/>
            <person name="Schleicher M."/>
            <person name="Noegel A.A."/>
            <person name="Eichinger L."/>
            <person name="Gallinger C."/>
            <person name="Pawlowski J."/>
            <person name="Sierra R."/>
            <person name="Euteneuer U."/>
            <person name="Pillet L."/>
            <person name="Moustafa A."/>
            <person name="Platzer M."/>
            <person name="Groth M."/>
            <person name="Szafranski K."/>
            <person name="Schliwa M."/>
        </authorList>
    </citation>
    <scope>NUCLEOTIDE SEQUENCE [LARGE SCALE GENOMIC DNA]</scope>
</reference>
<organism evidence="2 3">
    <name type="scientific">Reticulomyxa filosa</name>
    <dbReference type="NCBI Taxonomy" id="46433"/>
    <lineage>
        <taxon>Eukaryota</taxon>
        <taxon>Sar</taxon>
        <taxon>Rhizaria</taxon>
        <taxon>Retaria</taxon>
        <taxon>Foraminifera</taxon>
        <taxon>Monothalamids</taxon>
        <taxon>Reticulomyxidae</taxon>
        <taxon>Reticulomyxa</taxon>
    </lineage>
</organism>
<accession>X6P5K3</accession>
<dbReference type="AlphaFoldDB" id="X6P5K3"/>
<sequence length="110" mass="13080">MVTIDQKNYFFSIKMFSALNKRTYFLEKLHCISDKNICSRKFFFTNFLHFAFHKKSSTKRNNVAKPSKQKKFSARKGKKDNTVERKKVTKILNKKSKVRSHKHKVIMSCV</sequence>
<evidence type="ECO:0000313" key="2">
    <source>
        <dbReference type="EMBL" id="ETO32867.1"/>
    </source>
</evidence>
<keyword evidence="3" id="KW-1185">Reference proteome</keyword>
<proteinExistence type="predicted"/>
<dbReference type="EMBL" id="ASPP01003863">
    <property type="protein sequence ID" value="ETO32867.1"/>
    <property type="molecule type" value="Genomic_DNA"/>
</dbReference>
<protein>
    <submittedName>
        <fullName evidence="2">Uncharacterized protein</fullName>
    </submittedName>
</protein>
<evidence type="ECO:0000256" key="1">
    <source>
        <dbReference type="SAM" id="MobiDB-lite"/>
    </source>
</evidence>
<comment type="caution">
    <text evidence="2">The sequence shown here is derived from an EMBL/GenBank/DDBJ whole genome shotgun (WGS) entry which is preliminary data.</text>
</comment>